<evidence type="ECO:0008006" key="6">
    <source>
        <dbReference type="Google" id="ProtNLM"/>
    </source>
</evidence>
<name>A0A562S5E6_9BRAD</name>
<evidence type="ECO:0000313" key="5">
    <source>
        <dbReference type="Proteomes" id="UP000316291"/>
    </source>
</evidence>
<evidence type="ECO:0000256" key="1">
    <source>
        <dbReference type="SAM" id="MobiDB-lite"/>
    </source>
</evidence>
<dbReference type="PROSITE" id="PS52050">
    <property type="entry name" value="WYL"/>
    <property type="match status" value="1"/>
</dbReference>
<feature type="domain" description="DNA-binding transcriptional repressor CapW C-terminal dimerisation" evidence="3">
    <location>
        <begin position="209"/>
        <end position="258"/>
    </location>
</feature>
<feature type="region of interest" description="Disordered" evidence="1">
    <location>
        <begin position="49"/>
        <end position="73"/>
    </location>
</feature>
<reference evidence="4 5" key="1">
    <citation type="journal article" date="2015" name="Stand. Genomic Sci.">
        <title>Genomic Encyclopedia of Bacterial and Archaeal Type Strains, Phase III: the genomes of soil and plant-associated and newly described type strains.</title>
        <authorList>
            <person name="Whitman W.B."/>
            <person name="Woyke T."/>
            <person name="Klenk H.P."/>
            <person name="Zhou Y."/>
            <person name="Lilburn T.G."/>
            <person name="Beck B.J."/>
            <person name="De Vos P."/>
            <person name="Vandamme P."/>
            <person name="Eisen J.A."/>
            <person name="Garrity G."/>
            <person name="Hugenholtz P."/>
            <person name="Kyrpides N.C."/>
        </authorList>
    </citation>
    <scope>NUCLEOTIDE SEQUENCE [LARGE SCALE GENOMIC DNA]</scope>
    <source>
        <strain evidence="4 5">CGMCC 1.10948</strain>
    </source>
</reference>
<dbReference type="InterPro" id="IPR059020">
    <property type="entry name" value="CapW_CTD"/>
</dbReference>
<accession>A0A562S5E6</accession>
<dbReference type="AlphaFoldDB" id="A0A562S5E6"/>
<dbReference type="Pfam" id="PF13280">
    <property type="entry name" value="WYL"/>
    <property type="match status" value="1"/>
</dbReference>
<evidence type="ECO:0000259" key="2">
    <source>
        <dbReference type="Pfam" id="PF13280"/>
    </source>
</evidence>
<organism evidence="4 5">
    <name type="scientific">Bradyrhizobium huanghuaihaiense</name>
    <dbReference type="NCBI Taxonomy" id="990078"/>
    <lineage>
        <taxon>Bacteria</taxon>
        <taxon>Pseudomonadati</taxon>
        <taxon>Pseudomonadota</taxon>
        <taxon>Alphaproteobacteria</taxon>
        <taxon>Hyphomicrobiales</taxon>
        <taxon>Nitrobacteraceae</taxon>
        <taxon>Bradyrhizobium</taxon>
    </lineage>
</organism>
<dbReference type="Pfam" id="PF26107">
    <property type="entry name" value="BrxR_CTD"/>
    <property type="match status" value="1"/>
</dbReference>
<evidence type="ECO:0000259" key="3">
    <source>
        <dbReference type="Pfam" id="PF26107"/>
    </source>
</evidence>
<dbReference type="Proteomes" id="UP000316291">
    <property type="component" value="Unassembled WGS sequence"/>
</dbReference>
<comment type="caution">
    <text evidence="4">The sequence shown here is derived from an EMBL/GenBank/DDBJ whole genome shotgun (WGS) entry which is preliminary data.</text>
</comment>
<proteinExistence type="predicted"/>
<gene>
    <name evidence="4" type="ORF">IQ16_00713</name>
</gene>
<dbReference type="EMBL" id="VLLA01000001">
    <property type="protein sequence ID" value="TWI76472.1"/>
    <property type="molecule type" value="Genomic_DNA"/>
</dbReference>
<evidence type="ECO:0000313" key="4">
    <source>
        <dbReference type="EMBL" id="TWI76472.1"/>
    </source>
</evidence>
<dbReference type="InterPro" id="IPR026881">
    <property type="entry name" value="WYL_dom"/>
</dbReference>
<protein>
    <recommendedName>
        <fullName evidence="6">WYL domain-containing protein</fullName>
    </recommendedName>
</protein>
<sequence length="292" mass="32591">MKRGGAALRARLKYIDDRLVWFGFLRLVDYAAKFGISDVQGKIDIKTYRNLSSTPPPERKPGPAAAGASPVGTYGRPDDFVPLFEGVRSLDDLWLTRLEDARPDESLTVERLVMPARSIHPDGVRSLLAATELRESCQLGYQSMTSAETSDRTVCPHVLVKASGRYHVRAFDFSRKRFIDFSLSRVLTSVPLVGDAPVPSTLDDDWHAMIDVEFVPHPRLSPAQRHTIAREFSMVGGAKIVRVRRALLFYLLDEMRLLAAVRLLDAELADVAVWIKDPRRVASELTSMESGS</sequence>
<feature type="domain" description="WYL" evidence="2">
    <location>
        <begin position="125"/>
        <end position="187"/>
    </location>
</feature>
<keyword evidence="5" id="KW-1185">Reference proteome</keyword>